<feature type="transmembrane region" description="Helical" evidence="1">
    <location>
        <begin position="12"/>
        <end position="31"/>
    </location>
</feature>
<gene>
    <name evidence="3" type="ORF">BH720_19150</name>
</gene>
<dbReference type="Gene3D" id="3.40.50.620">
    <property type="entry name" value="HUPs"/>
    <property type="match status" value="1"/>
</dbReference>
<evidence type="ECO:0000313" key="3">
    <source>
        <dbReference type="EMBL" id="OEJ73570.1"/>
    </source>
</evidence>
<sequence length="262" mass="28486">MFLFLSKLLPIFVYPLGLACVLIAVSGFLVWKRPRWAIILLGIAFAVLVLGGNGWVSTQLVRSLEWQNIPSSELDSAGAIVVLGGGIKPHVAPRPWVDFGEAGDRIIHGAQLYRQGKAPLLVLSGGRIDWKEGGAPESSDMAAIAELIGVPSSAILQDPTSLNTYQNAVNVRNLLEPLGVRRVLLVTSALHMPRSLLIFQKQGFEAIPAPTDFLSTQGDDIESATLEGLILKLVPDVSNLQQTTNTLKEYIGMLIYRLRGWL</sequence>
<evidence type="ECO:0000259" key="2">
    <source>
        <dbReference type="Pfam" id="PF02698"/>
    </source>
</evidence>
<name>A0A1E5QFV1_9CYAN</name>
<reference evidence="3" key="1">
    <citation type="submission" date="2016-09" db="EMBL/GenBank/DDBJ databases">
        <title>Draft genome of thermotolerant cyanobacterium Desertifilum sp. strain IPPAS B-1220.</title>
        <authorList>
            <person name="Sinetova M.A."/>
            <person name="Bolakhan K."/>
            <person name="Zayadan B.K."/>
            <person name="Mironov K.S."/>
            <person name="Ustinova V."/>
            <person name="Kupriyanova E.V."/>
            <person name="Sidorov R.A."/>
            <person name="Skrypnik A.N."/>
            <person name="Gogoleva N.E."/>
            <person name="Gogolev Y.V."/>
            <person name="Los D.A."/>
        </authorList>
    </citation>
    <scope>NUCLEOTIDE SEQUENCE [LARGE SCALE GENOMIC DNA]</scope>
    <source>
        <strain evidence="3">IPPAS B-1220</strain>
    </source>
</reference>
<dbReference type="STRING" id="1781255.BH720_19150"/>
<protein>
    <recommendedName>
        <fullName evidence="2">DUF218 domain-containing protein</fullName>
    </recommendedName>
</protein>
<accession>A0A1E5QFV1</accession>
<dbReference type="AlphaFoldDB" id="A0A1E5QFV1"/>
<keyword evidence="1" id="KW-0472">Membrane</keyword>
<dbReference type="InterPro" id="IPR051599">
    <property type="entry name" value="Cell_Envelope_Assoc"/>
</dbReference>
<dbReference type="RefSeq" id="WP_069968827.1">
    <property type="nucleotide sequence ID" value="NZ_CM124774.1"/>
</dbReference>
<dbReference type="GO" id="GO:0000270">
    <property type="term" value="P:peptidoglycan metabolic process"/>
    <property type="evidence" value="ECO:0007669"/>
    <property type="project" value="TreeGrafter"/>
</dbReference>
<organism evidence="3">
    <name type="scientific">Desertifilum tharense IPPAS B-1220</name>
    <dbReference type="NCBI Taxonomy" id="1781255"/>
    <lineage>
        <taxon>Bacteria</taxon>
        <taxon>Bacillati</taxon>
        <taxon>Cyanobacteriota</taxon>
        <taxon>Cyanophyceae</taxon>
        <taxon>Desertifilales</taxon>
        <taxon>Desertifilaceae</taxon>
        <taxon>Desertifilum</taxon>
    </lineage>
</organism>
<dbReference type="GO" id="GO:0005886">
    <property type="term" value="C:plasma membrane"/>
    <property type="evidence" value="ECO:0007669"/>
    <property type="project" value="TreeGrafter"/>
</dbReference>
<feature type="transmembrane region" description="Helical" evidence="1">
    <location>
        <begin position="38"/>
        <end position="56"/>
    </location>
</feature>
<dbReference type="EMBL" id="MJGC01000086">
    <property type="protein sequence ID" value="OEJ73570.1"/>
    <property type="molecule type" value="Genomic_DNA"/>
</dbReference>
<dbReference type="InterPro" id="IPR003848">
    <property type="entry name" value="DUF218"/>
</dbReference>
<dbReference type="OrthoDB" id="9782395at2"/>
<dbReference type="Pfam" id="PF02698">
    <property type="entry name" value="DUF218"/>
    <property type="match status" value="1"/>
</dbReference>
<feature type="domain" description="DUF218" evidence="2">
    <location>
        <begin position="79"/>
        <end position="252"/>
    </location>
</feature>
<evidence type="ECO:0000256" key="1">
    <source>
        <dbReference type="SAM" id="Phobius"/>
    </source>
</evidence>
<dbReference type="PANTHER" id="PTHR30336:SF4">
    <property type="entry name" value="ENVELOPE BIOGENESIS FACTOR ELYC"/>
    <property type="match status" value="1"/>
</dbReference>
<proteinExistence type="predicted"/>
<dbReference type="GO" id="GO:0043164">
    <property type="term" value="P:Gram-negative-bacterium-type cell wall biogenesis"/>
    <property type="evidence" value="ECO:0007669"/>
    <property type="project" value="TreeGrafter"/>
</dbReference>
<comment type="caution">
    <text evidence="3">The sequence shown here is derived from an EMBL/GenBank/DDBJ whole genome shotgun (WGS) entry which is preliminary data.</text>
</comment>
<keyword evidence="1" id="KW-1133">Transmembrane helix</keyword>
<keyword evidence="1" id="KW-0812">Transmembrane</keyword>
<dbReference type="PANTHER" id="PTHR30336">
    <property type="entry name" value="INNER MEMBRANE PROTEIN, PROBABLE PERMEASE"/>
    <property type="match status" value="1"/>
</dbReference>
<dbReference type="PROSITE" id="PS51257">
    <property type="entry name" value="PROKAR_LIPOPROTEIN"/>
    <property type="match status" value="1"/>
</dbReference>
<dbReference type="InterPro" id="IPR014729">
    <property type="entry name" value="Rossmann-like_a/b/a_fold"/>
</dbReference>
<dbReference type="CDD" id="cd06259">
    <property type="entry name" value="YdcF-like"/>
    <property type="match status" value="1"/>
</dbReference>